<dbReference type="Gene3D" id="3.60.20.10">
    <property type="entry name" value="Glutamine Phosphoribosylpyrophosphate, subunit 1, domain 1"/>
    <property type="match status" value="1"/>
</dbReference>
<organism evidence="10 11">
    <name type="scientific">Pseudocohnilembus persalinus</name>
    <name type="common">Ciliate</name>
    <dbReference type="NCBI Taxonomy" id="266149"/>
    <lineage>
        <taxon>Eukaryota</taxon>
        <taxon>Sar</taxon>
        <taxon>Alveolata</taxon>
        <taxon>Ciliophora</taxon>
        <taxon>Intramacronucleata</taxon>
        <taxon>Oligohymenophorea</taxon>
        <taxon>Scuticociliatia</taxon>
        <taxon>Philasterida</taxon>
        <taxon>Pseudocohnilembidae</taxon>
        <taxon>Pseudocohnilembus</taxon>
    </lineage>
</organism>
<evidence type="ECO:0000313" key="11">
    <source>
        <dbReference type="Proteomes" id="UP000054937"/>
    </source>
</evidence>
<dbReference type="SUPFAM" id="SSF53697">
    <property type="entry name" value="SIS domain"/>
    <property type="match status" value="1"/>
</dbReference>
<dbReference type="InParanoid" id="A0A0V0QUC5"/>
<evidence type="ECO:0000256" key="7">
    <source>
        <dbReference type="ARBA" id="ARBA00022962"/>
    </source>
</evidence>
<keyword evidence="7" id="KW-0315">Glutamine amidotransferase</keyword>
<comment type="catalytic activity">
    <reaction evidence="1">
        <text>D-fructose 6-phosphate + L-glutamine = D-glucosamine 6-phosphate + L-glutamate</text>
        <dbReference type="Rhea" id="RHEA:13237"/>
        <dbReference type="ChEBI" id="CHEBI:29985"/>
        <dbReference type="ChEBI" id="CHEBI:58359"/>
        <dbReference type="ChEBI" id="CHEBI:58725"/>
        <dbReference type="ChEBI" id="CHEBI:61527"/>
        <dbReference type="EC" id="2.6.1.16"/>
    </reaction>
</comment>
<keyword evidence="4" id="KW-0032">Aminotransferase</keyword>
<reference evidence="10 11" key="1">
    <citation type="journal article" date="2015" name="Sci. Rep.">
        <title>Genome of the facultative scuticociliatosis pathogen Pseudocohnilembus persalinus provides insight into its virulence through horizontal gene transfer.</title>
        <authorList>
            <person name="Xiong J."/>
            <person name="Wang G."/>
            <person name="Cheng J."/>
            <person name="Tian M."/>
            <person name="Pan X."/>
            <person name="Warren A."/>
            <person name="Jiang C."/>
            <person name="Yuan D."/>
            <person name="Miao W."/>
        </authorList>
    </citation>
    <scope>NUCLEOTIDE SEQUENCE [LARGE SCALE GENOMIC DNA]</scope>
    <source>
        <strain evidence="10">36N120E</strain>
    </source>
</reference>
<dbReference type="InterPro" id="IPR047084">
    <property type="entry name" value="GFAT_N"/>
</dbReference>
<dbReference type="EC" id="2.6.1.16" evidence="2"/>
<feature type="domain" description="Glutamine amidotransferase type-2" evidence="8">
    <location>
        <begin position="39"/>
        <end position="271"/>
    </location>
</feature>
<dbReference type="OrthoDB" id="15235at2759"/>
<comment type="caution">
    <text evidence="10">The sequence shown here is derived from an EMBL/GenBank/DDBJ whole genome shotgun (WGS) entry which is preliminary data.</text>
</comment>
<dbReference type="PANTHER" id="PTHR10937">
    <property type="entry name" value="GLUCOSAMINE--FRUCTOSE-6-PHOSPHATE AMINOTRANSFERASE, ISOMERIZING"/>
    <property type="match status" value="1"/>
</dbReference>
<dbReference type="InterPro" id="IPR046348">
    <property type="entry name" value="SIS_dom_sf"/>
</dbReference>
<dbReference type="GO" id="GO:0097367">
    <property type="term" value="F:carbohydrate derivative binding"/>
    <property type="evidence" value="ECO:0007669"/>
    <property type="project" value="InterPro"/>
</dbReference>
<dbReference type="NCBIfam" id="TIGR01135">
    <property type="entry name" value="glmS"/>
    <property type="match status" value="1"/>
</dbReference>
<dbReference type="GO" id="GO:0006002">
    <property type="term" value="P:fructose 6-phosphate metabolic process"/>
    <property type="evidence" value="ECO:0007669"/>
    <property type="project" value="TreeGrafter"/>
</dbReference>
<dbReference type="NCBIfam" id="NF001484">
    <property type="entry name" value="PRK00331.1"/>
    <property type="match status" value="1"/>
</dbReference>
<keyword evidence="5" id="KW-0808">Transferase</keyword>
<protein>
    <recommendedName>
        <fullName evidence="3">Glutamine--fructose-6-phosphate aminotransferase [isomerizing]</fullName>
        <ecNumber evidence="2">2.6.1.16</ecNumber>
    </recommendedName>
</protein>
<accession>A0A0V0QUC5</accession>
<evidence type="ECO:0000256" key="5">
    <source>
        <dbReference type="ARBA" id="ARBA00022679"/>
    </source>
</evidence>
<dbReference type="CDD" id="cd05008">
    <property type="entry name" value="SIS_GlmS_GlmD_1"/>
    <property type="match status" value="1"/>
</dbReference>
<dbReference type="FunCoup" id="A0A0V0QUC5">
    <property type="interactions" value="99"/>
</dbReference>
<evidence type="ECO:0000313" key="10">
    <source>
        <dbReference type="EMBL" id="KRX05709.1"/>
    </source>
</evidence>
<gene>
    <name evidence="10" type="ORF">PPERSA_09849</name>
</gene>
<keyword evidence="6" id="KW-0677">Repeat</keyword>
<evidence type="ECO:0000256" key="1">
    <source>
        <dbReference type="ARBA" id="ARBA00001031"/>
    </source>
</evidence>
<dbReference type="Proteomes" id="UP000054937">
    <property type="component" value="Unassembled WGS sequence"/>
</dbReference>
<dbReference type="GO" id="GO:0006047">
    <property type="term" value="P:UDP-N-acetylglucosamine metabolic process"/>
    <property type="evidence" value="ECO:0007669"/>
    <property type="project" value="TreeGrafter"/>
</dbReference>
<dbReference type="CDD" id="cd05009">
    <property type="entry name" value="SIS_GlmS_GlmD_2"/>
    <property type="match status" value="1"/>
</dbReference>
<evidence type="ECO:0000256" key="4">
    <source>
        <dbReference type="ARBA" id="ARBA00022576"/>
    </source>
</evidence>
<dbReference type="PROSITE" id="PS51278">
    <property type="entry name" value="GATASE_TYPE_2"/>
    <property type="match status" value="1"/>
</dbReference>
<dbReference type="FunFam" id="3.60.20.10:FF:000006">
    <property type="entry name" value="Glutamine--fructose-6-phosphate aminotransferase [isomerizing]"/>
    <property type="match status" value="1"/>
</dbReference>
<evidence type="ECO:0000256" key="2">
    <source>
        <dbReference type="ARBA" id="ARBA00012916"/>
    </source>
</evidence>
<keyword evidence="11" id="KW-1185">Reference proteome</keyword>
<dbReference type="SUPFAM" id="SSF56235">
    <property type="entry name" value="N-terminal nucleophile aminohydrolases (Ntn hydrolases)"/>
    <property type="match status" value="1"/>
</dbReference>
<evidence type="ECO:0000259" key="9">
    <source>
        <dbReference type="PROSITE" id="PS51464"/>
    </source>
</evidence>
<dbReference type="Gene3D" id="3.40.50.10490">
    <property type="entry name" value="Glucose-6-phosphate isomerase like protein, domain 1"/>
    <property type="match status" value="2"/>
</dbReference>
<dbReference type="EMBL" id="LDAU01000105">
    <property type="protein sequence ID" value="KRX05709.1"/>
    <property type="molecule type" value="Genomic_DNA"/>
</dbReference>
<dbReference type="OMA" id="ASEYRYA"/>
<dbReference type="PANTHER" id="PTHR10937:SF0">
    <property type="entry name" value="GLUTAMINE--FRUCTOSE-6-PHOSPHATE TRANSAMINASE (ISOMERIZING)"/>
    <property type="match status" value="1"/>
</dbReference>
<dbReference type="GO" id="GO:0006487">
    <property type="term" value="P:protein N-linked glycosylation"/>
    <property type="evidence" value="ECO:0007669"/>
    <property type="project" value="TreeGrafter"/>
</dbReference>
<dbReference type="InterPro" id="IPR029055">
    <property type="entry name" value="Ntn_hydrolases_N"/>
</dbReference>
<feature type="domain" description="SIS" evidence="9">
    <location>
        <begin position="515"/>
        <end position="659"/>
    </location>
</feature>
<evidence type="ECO:0000256" key="3">
    <source>
        <dbReference type="ARBA" id="ARBA00016090"/>
    </source>
</evidence>
<evidence type="ECO:0000259" key="8">
    <source>
        <dbReference type="PROSITE" id="PS51278"/>
    </source>
</evidence>
<dbReference type="InterPro" id="IPR001347">
    <property type="entry name" value="SIS_dom"/>
</dbReference>
<proteinExistence type="predicted"/>
<feature type="domain" description="SIS" evidence="9">
    <location>
        <begin position="340"/>
        <end position="479"/>
    </location>
</feature>
<dbReference type="PROSITE" id="PS51464">
    <property type="entry name" value="SIS"/>
    <property type="match status" value="2"/>
</dbReference>
<dbReference type="InterPro" id="IPR005855">
    <property type="entry name" value="GFAT"/>
</dbReference>
<dbReference type="InterPro" id="IPR035490">
    <property type="entry name" value="GlmS/FrlB_SIS"/>
</dbReference>
<dbReference type="Pfam" id="PF13522">
    <property type="entry name" value="GATase_6"/>
    <property type="match status" value="1"/>
</dbReference>
<dbReference type="GO" id="GO:0004360">
    <property type="term" value="F:glutamine-fructose-6-phosphate transaminase (isomerizing) activity"/>
    <property type="evidence" value="ECO:0007669"/>
    <property type="project" value="UniProtKB-EC"/>
</dbReference>
<sequence>MQFAKNLKNIFSTKNLLMAGTGLTLQHYLQQEQERVSCCGIIGVVSKKNNADKILVEGVNILQNRGYDSAGLCTLSQGQQDFMLTKIASKCNPVKLDCIDEITRVAPELHKNAFIGIAHTRWATCGEKTDENSHPHLDYSSSISIVHNGTLDNYETLRERLQKEHGIVLRSQTDSEIIAHYIKLYQDRQNCTIVQALQDMIEDKIIEGQWGLVIMDKNQPNKLVVARRGSPLEIGIGEDSIYVASEKIAFQNHTNKFISLQENEIMELNIDELDNITKNNNRIKINSDNIKVEQYPKEPYKSFFEQEMSEQFESIMKTLQNGARLGGPQDGCKLGGLEKHAQQLSQIENIVIIACGSSLFASQYAVQFMKKLKCMKSVQCVEGSEFCEYDLPQGQTAVVLVSQSGETADLRRALEIAKKAGVFSIGIINAVGSQIATSVDCGIYLNCGREVAVAATKSFTSQVVAMIMLSIWLSKLKDKEGISTQKRIQYKQGLQLLPVTVGSTLVNMHQDCLKAAKYMAKIKTIICLGKGPCGSIAKEGALKIKELTYIHAEAFSAGELKHGPLALIDSDVPKSACVVLIILDDQFFNDMNLCLAEVHSRGALTVVITDCKNKINKEKTDHIIEISNAGELTSLCCALAFQKITVDICNELNIQPDKPRNLAKTVTVH</sequence>
<dbReference type="InterPro" id="IPR017932">
    <property type="entry name" value="GATase_2_dom"/>
</dbReference>
<dbReference type="InterPro" id="IPR035466">
    <property type="entry name" value="GlmS/AgaS_SIS"/>
</dbReference>
<evidence type="ECO:0000256" key="6">
    <source>
        <dbReference type="ARBA" id="ARBA00022737"/>
    </source>
</evidence>
<name>A0A0V0QUC5_PSEPJ</name>
<dbReference type="CDD" id="cd00714">
    <property type="entry name" value="GFAT"/>
    <property type="match status" value="1"/>
</dbReference>
<dbReference type="Pfam" id="PF01380">
    <property type="entry name" value="SIS"/>
    <property type="match status" value="2"/>
</dbReference>
<dbReference type="AlphaFoldDB" id="A0A0V0QUC5"/>